<feature type="region of interest" description="Disordered" evidence="1">
    <location>
        <begin position="1"/>
        <end position="20"/>
    </location>
</feature>
<organism evidence="2">
    <name type="scientific">uncultured Rubrobacteraceae bacterium</name>
    <dbReference type="NCBI Taxonomy" id="349277"/>
    <lineage>
        <taxon>Bacteria</taxon>
        <taxon>Bacillati</taxon>
        <taxon>Actinomycetota</taxon>
        <taxon>Rubrobacteria</taxon>
        <taxon>Rubrobacterales</taxon>
        <taxon>Rubrobacteraceae</taxon>
        <taxon>environmental samples</taxon>
    </lineage>
</organism>
<protein>
    <submittedName>
        <fullName evidence="2">Uncharacterized protein</fullName>
    </submittedName>
</protein>
<dbReference type="EMBL" id="CADCUW010000297">
    <property type="protein sequence ID" value="CAA9418478.1"/>
    <property type="molecule type" value="Genomic_DNA"/>
</dbReference>
<gene>
    <name evidence="2" type="ORF">AVDCRST_MAG01-01-2094</name>
</gene>
<sequence length="90" mass="10415">MDRERPGASDPDDRIPEAWIGQEVTIETTEALSSDLRASAPVYLEDVNERGVVMLVTRHRDHNRSSRYFYPWGVVGWIRLAEEDEKEGER</sequence>
<reference evidence="2" key="1">
    <citation type="submission" date="2020-02" db="EMBL/GenBank/DDBJ databases">
        <authorList>
            <person name="Meier V. D."/>
        </authorList>
    </citation>
    <scope>NUCLEOTIDE SEQUENCE</scope>
    <source>
        <strain evidence="2">AVDCRST_MAG01</strain>
    </source>
</reference>
<feature type="compositionally biased region" description="Basic and acidic residues" evidence="1">
    <location>
        <begin position="1"/>
        <end position="16"/>
    </location>
</feature>
<evidence type="ECO:0000256" key="1">
    <source>
        <dbReference type="SAM" id="MobiDB-lite"/>
    </source>
</evidence>
<name>A0A6J4PKH4_9ACTN</name>
<proteinExistence type="predicted"/>
<accession>A0A6J4PKH4</accession>
<dbReference type="AlphaFoldDB" id="A0A6J4PKH4"/>
<evidence type="ECO:0000313" key="2">
    <source>
        <dbReference type="EMBL" id="CAA9418478.1"/>
    </source>
</evidence>